<reference evidence="5 6" key="1">
    <citation type="submission" date="2018-10" db="EMBL/GenBank/DDBJ databases">
        <title>Phylogenomics of Brevibacillus.</title>
        <authorList>
            <person name="Dunlap C."/>
        </authorList>
    </citation>
    <scope>NUCLEOTIDE SEQUENCE [LARGE SCALE GENOMIC DNA]</scope>
    <source>
        <strain evidence="5 6">NRRL NRS 1219</strain>
    </source>
</reference>
<dbReference type="InterPro" id="IPR027417">
    <property type="entry name" value="P-loop_NTPase"/>
</dbReference>
<dbReference type="GeneID" id="82810139"/>
<evidence type="ECO:0000256" key="2">
    <source>
        <dbReference type="SAM" id="Phobius"/>
    </source>
</evidence>
<feature type="coiled-coil region" evidence="1">
    <location>
        <begin position="218"/>
        <end position="252"/>
    </location>
</feature>
<dbReference type="SUPFAM" id="SSF52540">
    <property type="entry name" value="P-loop containing nucleoside triphosphate hydrolases"/>
    <property type="match status" value="1"/>
</dbReference>
<proteinExistence type="predicted"/>
<evidence type="ECO:0000256" key="1">
    <source>
        <dbReference type="SAM" id="Coils"/>
    </source>
</evidence>
<keyword evidence="2" id="KW-0472">Membrane</keyword>
<dbReference type="EMBL" id="RHHN01000001">
    <property type="protein sequence ID" value="RNB62148.1"/>
    <property type="molecule type" value="Genomic_DNA"/>
</dbReference>
<dbReference type="GO" id="GO:0016887">
    <property type="term" value="F:ATP hydrolysis activity"/>
    <property type="evidence" value="ECO:0007669"/>
    <property type="project" value="InterPro"/>
</dbReference>
<protein>
    <submittedName>
        <fullName evidence="4">Nuclease SbcCD subunit C</fullName>
    </submittedName>
</protein>
<evidence type="ECO:0000313" key="4">
    <source>
        <dbReference type="EMBL" id="GED26608.1"/>
    </source>
</evidence>
<dbReference type="RefSeq" id="WP_122952374.1">
    <property type="nucleotide sequence ID" value="NZ_BJOD01000026.1"/>
</dbReference>
<comment type="caution">
    <text evidence="5">The sequence shown here is derived from an EMBL/GenBank/DDBJ whole genome shotgun (WGS) entry which is preliminary data.</text>
</comment>
<reference evidence="4 7" key="2">
    <citation type="submission" date="2019-06" db="EMBL/GenBank/DDBJ databases">
        <title>Whole genome shotgun sequence of Brevibacillus agri NBRC 15538.</title>
        <authorList>
            <person name="Hosoyama A."/>
            <person name="Uohara A."/>
            <person name="Ohji S."/>
            <person name="Ichikawa N."/>
        </authorList>
    </citation>
    <scope>NUCLEOTIDE SEQUENCE [LARGE SCALE GENOMIC DNA]</scope>
    <source>
        <strain evidence="4 7">NBRC 15538</strain>
    </source>
</reference>
<feature type="domain" description="Rad50/SbcC-type AAA" evidence="3">
    <location>
        <begin position="6"/>
        <end position="248"/>
    </location>
</feature>
<dbReference type="OrthoDB" id="9764467at2"/>
<keyword evidence="2" id="KW-1133">Transmembrane helix</keyword>
<keyword evidence="7" id="KW-1185">Reference proteome</keyword>
<evidence type="ECO:0000313" key="7">
    <source>
        <dbReference type="Proteomes" id="UP000317180"/>
    </source>
</evidence>
<dbReference type="PANTHER" id="PTHR41259">
    <property type="entry name" value="DOUBLE-STRAND BREAK REPAIR RAD50 ATPASE, PUTATIVE-RELATED"/>
    <property type="match status" value="1"/>
</dbReference>
<keyword evidence="2" id="KW-0812">Transmembrane</keyword>
<dbReference type="Pfam" id="PF13476">
    <property type="entry name" value="AAA_23"/>
    <property type="match status" value="1"/>
</dbReference>
<name>A0A3M8BFF4_9BACL</name>
<dbReference type="GO" id="GO:0006302">
    <property type="term" value="P:double-strand break repair"/>
    <property type="evidence" value="ECO:0007669"/>
    <property type="project" value="InterPro"/>
</dbReference>
<dbReference type="PANTHER" id="PTHR41259:SF1">
    <property type="entry name" value="DOUBLE-STRAND BREAK REPAIR RAD50 ATPASE, PUTATIVE-RELATED"/>
    <property type="match status" value="1"/>
</dbReference>
<dbReference type="AlphaFoldDB" id="A0A3M8BFF4"/>
<feature type="coiled-coil region" evidence="1">
    <location>
        <begin position="519"/>
        <end position="589"/>
    </location>
</feature>
<dbReference type="Proteomes" id="UP000276178">
    <property type="component" value="Unassembled WGS sequence"/>
</dbReference>
<sequence length="734" mass="84381">MRIEEISLTGFGKWQGAYFRFAPGLNLFYAPNEAGKSTLLQAIFAALYGMKRDYVKTARYLPAYEKYRPWHQGDYETIVTYQLGGKKYRLHRTLAKEREQARLFLDPEWTELTDVYMEDRRKERNFLEKHLGLTRSLFTDLTWIRREPLEAAEHLMPAFADAQEASPHVHAVLAELDRELVSIGKKERAENTLLGKAASRAASKEQELAHAEAAWRLIRQLTQSIQLWEEERERLEQRRIRLRERMQKWQEQDQLWQESWQRSYSPIDAQDWQWWLARAASEEERQLHEKARSSIMAWDEQTPDGAQGTAASQALGELEADYERGTSLRKAREQRHMRLAELAVLALSTGTRSQARTQRQGNRAKRKKGAVRLWGGAGLFAILGAVGLATGHPVLGGSSLGLSLLLLALGIFVLRAKGSGHAVAPVAASEQLQESERLQQEIAAIDAEWASLLERWDVRDWDTFLAKREELQRSAQEQRAVRLESDLAKAKREEMLQADWGEAVRAILRQEKRQREEAESDCLAQLSRMEDELQELREKIARAYGEMAAHEGVSVARARDEYEEAAIALRRLLQRRDALQLARDALQEAQGEWKRDVSPDVNRTASEVMAQITGGAYRDVRLDPTEGFAVRLLEPTRNLIVSHEQCSTGTADQLYLAQRLALLQHISKRTEPLPLFLDDHFVHYDDERLQRTLAYIAKLAEQHQVFLFTCHEREQRLLAPLLRGSDWHKAHQLG</sequence>
<dbReference type="InterPro" id="IPR038729">
    <property type="entry name" value="Rad50/SbcC_AAA"/>
</dbReference>
<feature type="coiled-coil region" evidence="1">
    <location>
        <begin position="428"/>
        <end position="493"/>
    </location>
</feature>
<gene>
    <name evidence="4" type="primary">sbcC-1</name>
    <name evidence="4" type="ORF">BAG01nite_27100</name>
    <name evidence="5" type="ORF">EB820_00245</name>
</gene>
<evidence type="ECO:0000259" key="3">
    <source>
        <dbReference type="Pfam" id="PF13476"/>
    </source>
</evidence>
<feature type="transmembrane region" description="Helical" evidence="2">
    <location>
        <begin position="369"/>
        <end position="389"/>
    </location>
</feature>
<feature type="transmembrane region" description="Helical" evidence="2">
    <location>
        <begin position="395"/>
        <end position="414"/>
    </location>
</feature>
<evidence type="ECO:0000313" key="5">
    <source>
        <dbReference type="EMBL" id="RNB62148.1"/>
    </source>
</evidence>
<accession>A0A3M8BFF4</accession>
<keyword evidence="1" id="KW-0175">Coiled coil</keyword>
<evidence type="ECO:0000313" key="6">
    <source>
        <dbReference type="Proteomes" id="UP000276178"/>
    </source>
</evidence>
<dbReference type="Proteomes" id="UP000317180">
    <property type="component" value="Unassembled WGS sequence"/>
</dbReference>
<organism evidence="5 6">
    <name type="scientific">Brevibacillus agri</name>
    <dbReference type="NCBI Taxonomy" id="51101"/>
    <lineage>
        <taxon>Bacteria</taxon>
        <taxon>Bacillati</taxon>
        <taxon>Bacillota</taxon>
        <taxon>Bacilli</taxon>
        <taxon>Bacillales</taxon>
        <taxon>Paenibacillaceae</taxon>
        <taxon>Brevibacillus</taxon>
    </lineage>
</organism>
<dbReference type="EMBL" id="BJOD01000026">
    <property type="protein sequence ID" value="GED26608.1"/>
    <property type="molecule type" value="Genomic_DNA"/>
</dbReference>
<dbReference type="Gene3D" id="3.40.50.300">
    <property type="entry name" value="P-loop containing nucleotide triphosphate hydrolases"/>
    <property type="match status" value="2"/>
</dbReference>